<dbReference type="Pfam" id="PF20684">
    <property type="entry name" value="Fung_rhodopsin"/>
    <property type="match status" value="1"/>
</dbReference>
<name>A0A9P4XTU5_CRYP1</name>
<gene>
    <name evidence="9" type="ORF">M406DRAFT_334388</name>
</gene>
<feature type="region of interest" description="Disordered" evidence="6">
    <location>
        <begin position="305"/>
        <end position="376"/>
    </location>
</feature>
<accession>A0A9P4XTU5</accession>
<comment type="similarity">
    <text evidence="5">Belongs to the SAT4 family.</text>
</comment>
<sequence length="376" mass="42044">MPQPVWSVDPDFWTAAIIVFIIQTAFFSLRITARMIGLGKWGWDDWTCIVAYAILVAQFIMCMLIGHYGDYNNYWTLDFANLPPFWRIDFARAVLYALCLGLCKASIICLYQRIFEGPRLWWVFLATQLFNALLALSYFVSAFFVARPFSCNFVLDLPADCKYDDVWDGSGAYSAVNAAFDVWLVVIPAVVVWRLQMRTGRKASVVAVFATGILTCLVAVLRFVLYRLQGDPDTSDYTYQSLIWATYYAYYAELTSCFAIACLPAIRQLVGKKIWPVLKTGFSVLSSTWSRSRTRTGSSSIVLSARDTDPAAGGSGGKWLASSSSSSKRQTRTTIISSPLDGSFQHLTSHLQEKEEETEVAPPRLKSSGESVSYAV</sequence>
<evidence type="ECO:0000259" key="8">
    <source>
        <dbReference type="Pfam" id="PF20684"/>
    </source>
</evidence>
<feature type="domain" description="Rhodopsin" evidence="8">
    <location>
        <begin position="29"/>
        <end position="270"/>
    </location>
</feature>
<evidence type="ECO:0000256" key="4">
    <source>
        <dbReference type="ARBA" id="ARBA00023136"/>
    </source>
</evidence>
<protein>
    <recommendedName>
        <fullName evidence="8">Rhodopsin domain-containing protein</fullName>
    </recommendedName>
</protein>
<dbReference type="InterPro" id="IPR052337">
    <property type="entry name" value="SAT4-like"/>
</dbReference>
<evidence type="ECO:0000313" key="9">
    <source>
        <dbReference type="EMBL" id="KAF3760771.1"/>
    </source>
</evidence>
<feature type="transmembrane region" description="Helical" evidence="7">
    <location>
        <begin position="172"/>
        <end position="193"/>
    </location>
</feature>
<feature type="transmembrane region" description="Helical" evidence="7">
    <location>
        <begin position="49"/>
        <end position="70"/>
    </location>
</feature>
<proteinExistence type="inferred from homology"/>
<dbReference type="GO" id="GO:0016020">
    <property type="term" value="C:membrane"/>
    <property type="evidence" value="ECO:0007669"/>
    <property type="project" value="UniProtKB-SubCell"/>
</dbReference>
<feature type="transmembrane region" description="Helical" evidence="7">
    <location>
        <begin position="90"/>
        <end position="111"/>
    </location>
</feature>
<dbReference type="EMBL" id="MU032352">
    <property type="protein sequence ID" value="KAF3760771.1"/>
    <property type="molecule type" value="Genomic_DNA"/>
</dbReference>
<evidence type="ECO:0000256" key="1">
    <source>
        <dbReference type="ARBA" id="ARBA00004141"/>
    </source>
</evidence>
<keyword evidence="2 7" id="KW-0812">Transmembrane</keyword>
<dbReference type="AlphaFoldDB" id="A0A9P4XTU5"/>
<evidence type="ECO:0000256" key="2">
    <source>
        <dbReference type="ARBA" id="ARBA00022692"/>
    </source>
</evidence>
<evidence type="ECO:0000256" key="6">
    <source>
        <dbReference type="SAM" id="MobiDB-lite"/>
    </source>
</evidence>
<comment type="caution">
    <text evidence="9">The sequence shown here is derived from an EMBL/GenBank/DDBJ whole genome shotgun (WGS) entry which is preliminary data.</text>
</comment>
<dbReference type="RefSeq" id="XP_040771750.1">
    <property type="nucleotide sequence ID" value="XM_040920931.1"/>
</dbReference>
<feature type="transmembrane region" description="Helical" evidence="7">
    <location>
        <begin position="123"/>
        <end position="146"/>
    </location>
</feature>
<dbReference type="Proteomes" id="UP000803844">
    <property type="component" value="Unassembled WGS sequence"/>
</dbReference>
<feature type="transmembrane region" description="Helical" evidence="7">
    <location>
        <begin position="205"/>
        <end position="228"/>
    </location>
</feature>
<feature type="transmembrane region" description="Helical" evidence="7">
    <location>
        <begin position="12"/>
        <end position="29"/>
    </location>
</feature>
<dbReference type="InterPro" id="IPR049326">
    <property type="entry name" value="Rhodopsin_dom_fungi"/>
</dbReference>
<evidence type="ECO:0000313" key="10">
    <source>
        <dbReference type="Proteomes" id="UP000803844"/>
    </source>
</evidence>
<evidence type="ECO:0000256" key="3">
    <source>
        <dbReference type="ARBA" id="ARBA00022989"/>
    </source>
</evidence>
<organism evidence="9 10">
    <name type="scientific">Cryphonectria parasitica (strain ATCC 38755 / EP155)</name>
    <dbReference type="NCBI Taxonomy" id="660469"/>
    <lineage>
        <taxon>Eukaryota</taxon>
        <taxon>Fungi</taxon>
        <taxon>Dikarya</taxon>
        <taxon>Ascomycota</taxon>
        <taxon>Pezizomycotina</taxon>
        <taxon>Sordariomycetes</taxon>
        <taxon>Sordariomycetidae</taxon>
        <taxon>Diaporthales</taxon>
        <taxon>Cryphonectriaceae</taxon>
        <taxon>Cryphonectria-Endothia species complex</taxon>
        <taxon>Cryphonectria</taxon>
    </lineage>
</organism>
<keyword evidence="10" id="KW-1185">Reference proteome</keyword>
<comment type="subcellular location">
    <subcellularLocation>
        <location evidence="1">Membrane</location>
        <topology evidence="1">Multi-pass membrane protein</topology>
    </subcellularLocation>
</comment>
<feature type="transmembrane region" description="Helical" evidence="7">
    <location>
        <begin position="248"/>
        <end position="266"/>
    </location>
</feature>
<dbReference type="GeneID" id="63838060"/>
<evidence type="ECO:0000256" key="5">
    <source>
        <dbReference type="ARBA" id="ARBA00038359"/>
    </source>
</evidence>
<feature type="compositionally biased region" description="Low complexity" evidence="6">
    <location>
        <begin position="318"/>
        <end position="327"/>
    </location>
</feature>
<dbReference type="PANTHER" id="PTHR33048:SF129">
    <property type="entry name" value="INTEGRAL MEMBRANE PROTEIN-RELATED"/>
    <property type="match status" value="1"/>
</dbReference>
<dbReference type="OrthoDB" id="3529975at2759"/>
<evidence type="ECO:0000256" key="7">
    <source>
        <dbReference type="SAM" id="Phobius"/>
    </source>
</evidence>
<reference evidence="9" key="1">
    <citation type="journal article" date="2020" name="Phytopathology">
        <title>Genome sequence of the chestnut blight fungus Cryphonectria parasitica EP155: A fundamental resource for an archetypical invasive plant pathogen.</title>
        <authorList>
            <person name="Crouch J.A."/>
            <person name="Dawe A."/>
            <person name="Aerts A."/>
            <person name="Barry K."/>
            <person name="Churchill A.C.L."/>
            <person name="Grimwood J."/>
            <person name="Hillman B."/>
            <person name="Milgroom M.G."/>
            <person name="Pangilinan J."/>
            <person name="Smith M."/>
            <person name="Salamov A."/>
            <person name="Schmutz J."/>
            <person name="Yadav J."/>
            <person name="Grigoriev I.V."/>
            <person name="Nuss D."/>
        </authorList>
    </citation>
    <scope>NUCLEOTIDE SEQUENCE</scope>
    <source>
        <strain evidence="9">EP155</strain>
    </source>
</reference>
<keyword evidence="3 7" id="KW-1133">Transmembrane helix</keyword>
<dbReference type="PANTHER" id="PTHR33048">
    <property type="entry name" value="PTH11-LIKE INTEGRAL MEMBRANE PROTEIN (AFU_ORTHOLOGUE AFUA_5G11245)"/>
    <property type="match status" value="1"/>
</dbReference>
<keyword evidence="4 7" id="KW-0472">Membrane</keyword>